<feature type="transmembrane region" description="Helical" evidence="1">
    <location>
        <begin position="5"/>
        <end position="24"/>
    </location>
</feature>
<sequence>MKSIIYFLSSLMLSIVFNLKTISFQGFLDRSDQLKYWILVVIMLCVFWIGATIVSLVLNLPTYWSVPYMRERLGEQAKNIPGLDIILHFIAFFSLLLVSVFPFILLYVAVIFVYSQSSVERSMLFELHMQIYGIRYATIFVSYSLMVYMRENWSLLYHSVGQRQNLAVIYNRPLMQIVHNVSLEKELPAPQPMVTKRRPFIKKRPAFEQFEQTPAIISLNEKRTIKESGMKRKEQPYGVDIDNIDVYLLGDLLDKRGEFVQQINLQQLRFVDIVAVYTTAETKCVILRNGTTLDCPTIFDQLKKIGMEDWIVKISKNYAINMFFVQYPIKRVADDLKLQPFIEKMLLQNIQREQLSEILRSGKGLRGHNVKLFLNNQQDYTRAGWDAYIRI</sequence>
<keyword evidence="1" id="KW-1133">Transmembrane helix</keyword>
<name>A0A420AR09_SPHD1</name>
<reference evidence="2 3" key="1">
    <citation type="submission" date="2018-09" db="EMBL/GenBank/DDBJ databases">
        <title>Genomic Encyclopedia of Type Strains, Phase III (KMG-III): the genomes of soil and plant-associated and newly described type strains.</title>
        <authorList>
            <person name="Whitman W."/>
        </authorList>
    </citation>
    <scope>NUCLEOTIDE SEQUENCE [LARGE SCALE GENOMIC DNA]</scope>
    <source>
        <strain evidence="2 3">CECT 7938</strain>
    </source>
</reference>
<proteinExistence type="predicted"/>
<evidence type="ECO:0000313" key="2">
    <source>
        <dbReference type="EMBL" id="RKE46902.1"/>
    </source>
</evidence>
<feature type="transmembrane region" description="Helical" evidence="1">
    <location>
        <begin position="85"/>
        <end position="112"/>
    </location>
</feature>
<keyword evidence="1" id="KW-0472">Membrane</keyword>
<dbReference type="EMBL" id="RAPY01000004">
    <property type="protein sequence ID" value="RKE46902.1"/>
    <property type="molecule type" value="Genomic_DNA"/>
</dbReference>
<evidence type="ECO:0000256" key="1">
    <source>
        <dbReference type="SAM" id="Phobius"/>
    </source>
</evidence>
<protein>
    <submittedName>
        <fullName evidence="2">Uncharacterized protein</fullName>
    </submittedName>
</protein>
<feature type="transmembrane region" description="Helical" evidence="1">
    <location>
        <begin position="132"/>
        <end position="149"/>
    </location>
</feature>
<keyword evidence="1" id="KW-0812">Transmembrane</keyword>
<keyword evidence="3" id="KW-1185">Reference proteome</keyword>
<feature type="transmembrane region" description="Helical" evidence="1">
    <location>
        <begin position="36"/>
        <end position="64"/>
    </location>
</feature>
<dbReference type="Proteomes" id="UP000286246">
    <property type="component" value="Unassembled WGS sequence"/>
</dbReference>
<comment type="caution">
    <text evidence="2">The sequence shown here is derived from an EMBL/GenBank/DDBJ whole genome shotgun (WGS) entry which is preliminary data.</text>
</comment>
<evidence type="ECO:0000313" key="3">
    <source>
        <dbReference type="Proteomes" id="UP000286246"/>
    </source>
</evidence>
<organism evidence="2 3">
    <name type="scientific">Sphingobacterium detergens</name>
    <dbReference type="NCBI Taxonomy" id="1145106"/>
    <lineage>
        <taxon>Bacteria</taxon>
        <taxon>Pseudomonadati</taxon>
        <taxon>Bacteroidota</taxon>
        <taxon>Sphingobacteriia</taxon>
        <taxon>Sphingobacteriales</taxon>
        <taxon>Sphingobacteriaceae</taxon>
        <taxon>Sphingobacterium</taxon>
    </lineage>
</organism>
<dbReference type="OrthoDB" id="696372at2"/>
<dbReference type="AlphaFoldDB" id="A0A420AR09"/>
<accession>A0A420AR09</accession>
<gene>
    <name evidence="2" type="ORF">DFQ12_4060</name>
</gene>
<dbReference type="RefSeq" id="WP_120260749.1">
    <property type="nucleotide sequence ID" value="NZ_RAPY01000004.1"/>
</dbReference>